<dbReference type="PRINTS" id="PR00598">
    <property type="entry name" value="HTHMARR"/>
</dbReference>
<name>A0A6N8TBQ6_SHIZO</name>
<dbReference type="InterPro" id="IPR039422">
    <property type="entry name" value="MarR/SlyA-like"/>
</dbReference>
<dbReference type="EMBL" id="WUML01000005">
    <property type="protein sequence ID" value="MXO00369.1"/>
    <property type="molecule type" value="Genomic_DNA"/>
</dbReference>
<dbReference type="InterPro" id="IPR036388">
    <property type="entry name" value="WH-like_DNA-bd_sf"/>
</dbReference>
<comment type="caution">
    <text evidence="2">The sequence shown here is derived from an EMBL/GenBank/DDBJ whole genome shotgun (WGS) entry which is preliminary data.</text>
</comment>
<dbReference type="AlphaFoldDB" id="A0A6N8TBQ6"/>
<sequence length="155" mass="17380">MEKISETYEPAPDDALDTSAVAQSVTHQLRRAHGQFTNRFLLHFSRLSLRPAEFSVLSLIAQNPGRKQSEIAAALGIQRANFVVLMNELESRCLTERRSAPNDRRSHAIHLTPDGESLLADARRAEADFEADCLERLGGTRARDQFLTLLRRLLG</sequence>
<feature type="domain" description="HTH marR-type" evidence="1">
    <location>
        <begin position="1"/>
        <end position="155"/>
    </location>
</feature>
<gene>
    <name evidence="2" type="ORF">GR156_08660</name>
</gene>
<dbReference type="Gene3D" id="1.10.10.10">
    <property type="entry name" value="Winged helix-like DNA-binding domain superfamily/Winged helix DNA-binding domain"/>
    <property type="match status" value="1"/>
</dbReference>
<proteinExistence type="predicted"/>
<evidence type="ECO:0000313" key="3">
    <source>
        <dbReference type="Proteomes" id="UP000440304"/>
    </source>
</evidence>
<dbReference type="PANTHER" id="PTHR33164:SF89">
    <property type="entry name" value="MARR FAMILY REGULATORY PROTEIN"/>
    <property type="match status" value="1"/>
</dbReference>
<organism evidence="2 3">
    <name type="scientific">Shinella zoogloeoides</name>
    <name type="common">Crabtreella saccharophila</name>
    <dbReference type="NCBI Taxonomy" id="352475"/>
    <lineage>
        <taxon>Bacteria</taxon>
        <taxon>Pseudomonadati</taxon>
        <taxon>Pseudomonadota</taxon>
        <taxon>Alphaproteobacteria</taxon>
        <taxon>Hyphomicrobiales</taxon>
        <taxon>Rhizobiaceae</taxon>
        <taxon>Shinella</taxon>
    </lineage>
</organism>
<dbReference type="GO" id="GO:0003700">
    <property type="term" value="F:DNA-binding transcription factor activity"/>
    <property type="evidence" value="ECO:0007669"/>
    <property type="project" value="InterPro"/>
</dbReference>
<dbReference type="InterPro" id="IPR000835">
    <property type="entry name" value="HTH_MarR-typ"/>
</dbReference>
<evidence type="ECO:0000259" key="1">
    <source>
        <dbReference type="PROSITE" id="PS50995"/>
    </source>
</evidence>
<accession>A0A6N8TBQ6</accession>
<dbReference type="SUPFAM" id="SSF46785">
    <property type="entry name" value="Winged helix' DNA-binding domain"/>
    <property type="match status" value="1"/>
</dbReference>
<dbReference type="Proteomes" id="UP000440304">
    <property type="component" value="Unassembled WGS sequence"/>
</dbReference>
<reference evidence="2 3" key="1">
    <citation type="submission" date="2019-12" db="EMBL/GenBank/DDBJ databases">
        <title>Shinella granuli gen. nov., sp. nov., and proposal of the reclassification of Zoogloea ramigera ATCC 19623 as Shinella zoogloeoides sp. nov.</title>
        <authorList>
            <person name="Gao J."/>
        </authorList>
    </citation>
    <scope>NUCLEOTIDE SEQUENCE [LARGE SCALE GENOMIC DNA]</scope>
    <source>
        <strain evidence="2 3">DSM 287</strain>
    </source>
</reference>
<dbReference type="PANTHER" id="PTHR33164">
    <property type="entry name" value="TRANSCRIPTIONAL REGULATOR, MARR FAMILY"/>
    <property type="match status" value="1"/>
</dbReference>
<dbReference type="SMART" id="SM00347">
    <property type="entry name" value="HTH_MARR"/>
    <property type="match status" value="1"/>
</dbReference>
<dbReference type="GO" id="GO:0006950">
    <property type="term" value="P:response to stress"/>
    <property type="evidence" value="ECO:0007669"/>
    <property type="project" value="TreeGrafter"/>
</dbReference>
<dbReference type="OrthoDB" id="6331822at2"/>
<dbReference type="PROSITE" id="PS50995">
    <property type="entry name" value="HTH_MARR_2"/>
    <property type="match status" value="1"/>
</dbReference>
<protein>
    <submittedName>
        <fullName evidence="2">MarR family transcriptional regulator</fullName>
    </submittedName>
</protein>
<evidence type="ECO:0000313" key="2">
    <source>
        <dbReference type="EMBL" id="MXO00369.1"/>
    </source>
</evidence>
<dbReference type="Pfam" id="PF12802">
    <property type="entry name" value="MarR_2"/>
    <property type="match status" value="1"/>
</dbReference>
<dbReference type="RefSeq" id="WP_160785767.1">
    <property type="nucleotide sequence ID" value="NZ_CP086611.1"/>
</dbReference>
<dbReference type="InterPro" id="IPR036390">
    <property type="entry name" value="WH_DNA-bd_sf"/>
</dbReference>